<proteinExistence type="predicted"/>
<gene>
    <name evidence="1" type="ORF">US50_C0009G0003</name>
</gene>
<sequence length="52" mass="5919">MSDQNDQKLADLATKISQDSASDAEYKEFFKGLNARLSEINKKVKEVKENNK</sequence>
<evidence type="ECO:0000313" key="2">
    <source>
        <dbReference type="Proteomes" id="UP000033876"/>
    </source>
</evidence>
<dbReference type="EMBL" id="LBTF01000009">
    <property type="protein sequence ID" value="KKQ35637.1"/>
    <property type="molecule type" value="Genomic_DNA"/>
</dbReference>
<protein>
    <submittedName>
        <fullName evidence="1">Uncharacterized protein</fullName>
    </submittedName>
</protein>
<dbReference type="Proteomes" id="UP000033876">
    <property type="component" value="Unassembled WGS sequence"/>
</dbReference>
<comment type="caution">
    <text evidence="1">The sequence shown here is derived from an EMBL/GenBank/DDBJ whole genome shotgun (WGS) entry which is preliminary data.</text>
</comment>
<name>A0A0G0H0A5_9BACT</name>
<evidence type="ECO:0000313" key="1">
    <source>
        <dbReference type="EMBL" id="KKQ35637.1"/>
    </source>
</evidence>
<dbReference type="AlphaFoldDB" id="A0A0G0H0A5"/>
<reference evidence="1 2" key="1">
    <citation type="journal article" date="2015" name="Nature">
        <title>rRNA introns, odd ribosomes, and small enigmatic genomes across a large radiation of phyla.</title>
        <authorList>
            <person name="Brown C.T."/>
            <person name="Hug L.A."/>
            <person name="Thomas B.C."/>
            <person name="Sharon I."/>
            <person name="Castelle C.J."/>
            <person name="Singh A."/>
            <person name="Wilkins M.J."/>
            <person name="Williams K.H."/>
            <person name="Banfield J.F."/>
        </authorList>
    </citation>
    <scope>NUCLEOTIDE SEQUENCE [LARGE SCALE GENOMIC DNA]</scope>
</reference>
<accession>A0A0G0H0A5</accession>
<organism evidence="1 2">
    <name type="scientific">Candidatus Nomurabacteria bacterium GW2011_GWB1_37_5</name>
    <dbReference type="NCBI Taxonomy" id="1618742"/>
    <lineage>
        <taxon>Bacteria</taxon>
        <taxon>Candidatus Nomuraibacteriota</taxon>
    </lineage>
</organism>